<organism evidence="3 4">
    <name type="scientific">Euphydryas editha</name>
    <name type="common">Edith's checkerspot</name>
    <dbReference type="NCBI Taxonomy" id="104508"/>
    <lineage>
        <taxon>Eukaryota</taxon>
        <taxon>Metazoa</taxon>
        <taxon>Ecdysozoa</taxon>
        <taxon>Arthropoda</taxon>
        <taxon>Hexapoda</taxon>
        <taxon>Insecta</taxon>
        <taxon>Pterygota</taxon>
        <taxon>Neoptera</taxon>
        <taxon>Endopterygota</taxon>
        <taxon>Lepidoptera</taxon>
        <taxon>Glossata</taxon>
        <taxon>Ditrysia</taxon>
        <taxon>Papilionoidea</taxon>
        <taxon>Nymphalidae</taxon>
        <taxon>Nymphalinae</taxon>
        <taxon>Euphydryas</taxon>
    </lineage>
</organism>
<dbReference type="InterPro" id="IPR000387">
    <property type="entry name" value="Tyr_Pase_dom"/>
</dbReference>
<reference evidence="3" key="1">
    <citation type="submission" date="2022-03" db="EMBL/GenBank/DDBJ databases">
        <authorList>
            <person name="Tunstrom K."/>
        </authorList>
    </citation>
    <scope>NUCLEOTIDE SEQUENCE</scope>
</reference>
<evidence type="ECO:0000313" key="3">
    <source>
        <dbReference type="EMBL" id="CAH2084884.1"/>
    </source>
</evidence>
<dbReference type="SUPFAM" id="SSF52799">
    <property type="entry name" value="(Phosphotyrosine protein) phosphatases II"/>
    <property type="match status" value="1"/>
</dbReference>
<dbReference type="PROSITE" id="PS50056">
    <property type="entry name" value="TYR_PHOSPHATASE_2"/>
    <property type="match status" value="1"/>
</dbReference>
<accession>A0AAU9TDT6</accession>
<dbReference type="InterPro" id="IPR000340">
    <property type="entry name" value="Dual-sp_phosphatase_cat-dom"/>
</dbReference>
<feature type="region of interest" description="Disordered" evidence="1">
    <location>
        <begin position="127"/>
        <end position="150"/>
    </location>
</feature>
<dbReference type="InterPro" id="IPR051029">
    <property type="entry name" value="mRNA_Capping_Enz/RNA_Phosphat"/>
</dbReference>
<dbReference type="Pfam" id="PF00782">
    <property type="entry name" value="DSPc"/>
    <property type="match status" value="1"/>
</dbReference>
<gene>
    <name evidence="3" type="ORF">EEDITHA_LOCUS1417</name>
</gene>
<keyword evidence="4" id="KW-1185">Reference proteome</keyword>
<evidence type="ECO:0000256" key="1">
    <source>
        <dbReference type="SAM" id="MobiDB-lite"/>
    </source>
</evidence>
<dbReference type="PROSITE" id="PS00383">
    <property type="entry name" value="TYR_PHOSPHATASE_1"/>
    <property type="match status" value="1"/>
</dbReference>
<dbReference type="Gene3D" id="3.90.190.10">
    <property type="entry name" value="Protein tyrosine phosphatase superfamily"/>
    <property type="match status" value="1"/>
</dbReference>
<name>A0AAU9TDT6_EUPED</name>
<dbReference type="PANTHER" id="PTHR10367">
    <property type="entry name" value="MRNA-CAPPING ENZYME"/>
    <property type="match status" value="1"/>
</dbReference>
<evidence type="ECO:0000259" key="2">
    <source>
        <dbReference type="PROSITE" id="PS50056"/>
    </source>
</evidence>
<dbReference type="InterPro" id="IPR016130">
    <property type="entry name" value="Tyr_Pase_AS"/>
</dbReference>
<proteinExistence type="predicted"/>
<dbReference type="Proteomes" id="UP001153954">
    <property type="component" value="Unassembled WGS sequence"/>
</dbReference>
<evidence type="ECO:0000313" key="4">
    <source>
        <dbReference type="Proteomes" id="UP001153954"/>
    </source>
</evidence>
<dbReference type="GO" id="GO:0004651">
    <property type="term" value="F:polynucleotide 5'-phosphatase activity"/>
    <property type="evidence" value="ECO:0007669"/>
    <property type="project" value="TreeGrafter"/>
</dbReference>
<dbReference type="PANTHER" id="PTHR10367:SF9">
    <property type="entry name" value="DUAL-SPECIFICITY PHOSPHATASE 11 (RNA_RNP COMPLEX 1-INTERACTING)"/>
    <property type="match status" value="1"/>
</dbReference>
<dbReference type="InterPro" id="IPR029021">
    <property type="entry name" value="Prot-tyrosine_phosphatase-like"/>
</dbReference>
<dbReference type="EMBL" id="CAKOGL010000003">
    <property type="protein sequence ID" value="CAH2084884.1"/>
    <property type="molecule type" value="Genomic_DNA"/>
</dbReference>
<protein>
    <recommendedName>
        <fullName evidence="2">Tyrosine specific protein phosphatases domain-containing protein</fullName>
    </recommendedName>
</protein>
<dbReference type="AlphaFoldDB" id="A0AAU9TDT6"/>
<feature type="domain" description="Tyrosine specific protein phosphatases" evidence="2">
    <location>
        <begin position="1"/>
        <end position="65"/>
    </location>
</feature>
<sequence length="159" mass="18672">MKTMDAFLKKNEDWLVGVHCTHGLNRTGYMVCRYMRDRLGIPAKEAIKNFEIARGYQIERDNFIADLLGKSPPPPDVGKETKVKPVENKYNVKSEETFSNKKINKKYREYTEKQAVNKVITKYNNNSSRHETCSKKFKRARSISKSSTSSYEFDYRYDY</sequence>
<comment type="caution">
    <text evidence="3">The sequence shown here is derived from an EMBL/GenBank/DDBJ whole genome shotgun (WGS) entry which is preliminary data.</text>
</comment>